<evidence type="ECO:0000256" key="1">
    <source>
        <dbReference type="ARBA" id="ARBA00007847"/>
    </source>
</evidence>
<evidence type="ECO:0000256" key="2">
    <source>
        <dbReference type="ARBA" id="ARBA00023235"/>
    </source>
</evidence>
<dbReference type="PROSITE" id="PS00923">
    <property type="entry name" value="ASP_GLU_RACEMASE_1"/>
    <property type="match status" value="1"/>
</dbReference>
<comment type="caution">
    <text evidence="3">The sequence shown here is derived from an EMBL/GenBank/DDBJ whole genome shotgun (WGS) entry which is preliminary data.</text>
</comment>
<dbReference type="InterPro" id="IPR018187">
    <property type="entry name" value="Asp/Glu_racemase_AS_1"/>
</dbReference>
<dbReference type="Gene3D" id="3.40.50.1860">
    <property type="match status" value="2"/>
</dbReference>
<dbReference type="PANTHER" id="PTHR21198:SF7">
    <property type="entry name" value="ASPARTATE-GLUTAMATE RACEMASE FAMILY"/>
    <property type="match status" value="1"/>
</dbReference>
<dbReference type="NCBIfam" id="TIGR00035">
    <property type="entry name" value="asp_race"/>
    <property type="match status" value="1"/>
</dbReference>
<reference evidence="3" key="1">
    <citation type="submission" date="2022-01" db="EMBL/GenBank/DDBJ databases">
        <authorList>
            <person name="Criscuolo A."/>
        </authorList>
    </citation>
    <scope>NUCLEOTIDE SEQUENCE</scope>
    <source>
        <strain evidence="3">CIP111892</strain>
    </source>
</reference>
<gene>
    <name evidence="3" type="primary">ygeA</name>
    <name evidence="3" type="ORF">PAECIP111892_01953</name>
</gene>
<organism evidence="3 4">
    <name type="scientific">Paenibacillus auburnensis</name>
    <dbReference type="NCBI Taxonomy" id="2905649"/>
    <lineage>
        <taxon>Bacteria</taxon>
        <taxon>Bacillati</taxon>
        <taxon>Bacillota</taxon>
        <taxon>Bacilli</taxon>
        <taxon>Bacillales</taxon>
        <taxon>Paenibacillaceae</taxon>
        <taxon>Paenibacillus</taxon>
    </lineage>
</organism>
<evidence type="ECO:0000313" key="4">
    <source>
        <dbReference type="Proteomes" id="UP000838324"/>
    </source>
</evidence>
<keyword evidence="2 3" id="KW-0413">Isomerase</keyword>
<accession>A0ABN8FYV3</accession>
<dbReference type="InterPro" id="IPR015942">
    <property type="entry name" value="Asp/Glu/hydantoin_racemase"/>
</dbReference>
<dbReference type="SUPFAM" id="SSF53681">
    <property type="entry name" value="Aspartate/glutamate racemase"/>
    <property type="match status" value="2"/>
</dbReference>
<keyword evidence="4" id="KW-1185">Reference proteome</keyword>
<dbReference type="Proteomes" id="UP000838324">
    <property type="component" value="Unassembled WGS sequence"/>
</dbReference>
<dbReference type="InterPro" id="IPR001920">
    <property type="entry name" value="Asp/Glu_race"/>
</dbReference>
<dbReference type="EC" id="5.1.1.13" evidence="3"/>
<protein>
    <submittedName>
        <fullName evidence="3">L-aspartate/glutamate-specific racemase</fullName>
        <ecNumber evidence="3">5.1.1.13</ecNumber>
    </submittedName>
</protein>
<dbReference type="PANTHER" id="PTHR21198">
    <property type="entry name" value="GLUTAMATE RACEMASE"/>
    <property type="match status" value="1"/>
</dbReference>
<dbReference type="GO" id="GO:0047689">
    <property type="term" value="F:aspartate racemase activity"/>
    <property type="evidence" value="ECO:0007669"/>
    <property type="project" value="UniProtKB-EC"/>
</dbReference>
<dbReference type="EMBL" id="CAKMMG010000001">
    <property type="protein sequence ID" value="CAH1195074.1"/>
    <property type="molecule type" value="Genomic_DNA"/>
</dbReference>
<dbReference type="InterPro" id="IPR004380">
    <property type="entry name" value="Asp_race"/>
</dbReference>
<proteinExistence type="inferred from homology"/>
<sequence>MTMKTIGLIGGMSWESSMLYYQIINETVKVRKGGHHSAKSLLYSVDFQEIKDLQHQGNWAEATKIMIEAAQKLEAGGADVIVICTNTMHKMAPEVMNSISIPLLHIADPTAEKIVSDKINKVALLGTAFTMEQPFYKDRLTGQYGLEVVVPDEADRAVVHDIIYHELCLGIINEHSKKKYLDIIDSLIRKGAEAVILGCTEITMLISQEDCTIPVYDTTRLHAEAAVDFCIGDGE</sequence>
<name>A0ABN8FYV3_9BACL</name>
<evidence type="ECO:0000313" key="3">
    <source>
        <dbReference type="EMBL" id="CAH1195074.1"/>
    </source>
</evidence>
<comment type="similarity">
    <text evidence="1">Belongs to the aspartate/glutamate racemases family.</text>
</comment>
<dbReference type="Pfam" id="PF01177">
    <property type="entry name" value="Asp_Glu_race"/>
    <property type="match status" value="1"/>
</dbReference>